<reference evidence="2 3" key="1">
    <citation type="journal article" date="2017" name="Int. J. Syst. Evol. Microbiol.">
        <title>Brenneria populi subsp. brevivirga subsp. nov. isolated from symptomatic bark of Populus x euramericana canker, and description of Brenneria populi subsp. populi subsp. nov.</title>
        <authorList>
            <person name="Zheng M.H."/>
            <person name="Piao C.G."/>
            <person name="Xue H."/>
            <person name="Guo M.W."/>
            <person name="Li Y."/>
        </authorList>
    </citation>
    <scope>NUCLEOTIDE SEQUENCE [LARGE SCALE GENOMIC DNA]</scope>
    <source>
        <strain evidence="2 3">D9-5</strain>
    </source>
</reference>
<comment type="caution">
    <text evidence="2">The sequence shown here is derived from an EMBL/GenBank/DDBJ whole genome shotgun (WGS) entry which is preliminary data.</text>
</comment>
<organism evidence="2 3">
    <name type="scientific">Brenneria populi</name>
    <dbReference type="NCBI Taxonomy" id="1505588"/>
    <lineage>
        <taxon>Bacteria</taxon>
        <taxon>Pseudomonadati</taxon>
        <taxon>Pseudomonadota</taxon>
        <taxon>Gammaproteobacteria</taxon>
        <taxon>Enterobacterales</taxon>
        <taxon>Pectobacteriaceae</taxon>
        <taxon>Brenneria</taxon>
    </lineage>
</organism>
<feature type="domain" description="EAL" evidence="1">
    <location>
        <begin position="3"/>
        <end position="242"/>
    </location>
</feature>
<sequence length="242" mass="28232">MFKTSPTQGIVMTVDSISCAKRHYVIEPIYSCQNQVFAMELLTRFNDEGPCSEKRIQQMSRAEKQALLLDQLESITQKQRYFIENNISLSINIDFTMAIFLSQDRNVRNLMDKLPFICLEISENFPNLNDGKRNPLLATLYERYPLWLEGFGSGNSNIYAVSQSTFHYVKLDKIFYWEMIKDRKVYTLSVLVENIKKYCYGIIIEGVQTHSEYYLLKNCGIKGIQGYIYPTYTLDTLPILKR</sequence>
<protein>
    <submittedName>
        <fullName evidence="2">EAL domain-containing protein</fullName>
    </submittedName>
</protein>
<dbReference type="Gene3D" id="3.20.20.450">
    <property type="entry name" value="EAL domain"/>
    <property type="match status" value="1"/>
</dbReference>
<dbReference type="Proteomes" id="UP001309705">
    <property type="component" value="Unassembled WGS sequence"/>
</dbReference>
<dbReference type="InterPro" id="IPR035919">
    <property type="entry name" value="EAL_sf"/>
</dbReference>
<dbReference type="PANTHER" id="PTHR33121">
    <property type="entry name" value="CYCLIC DI-GMP PHOSPHODIESTERASE PDEF"/>
    <property type="match status" value="1"/>
</dbReference>
<dbReference type="InterPro" id="IPR050706">
    <property type="entry name" value="Cyclic-di-GMP_PDE-like"/>
</dbReference>
<dbReference type="PANTHER" id="PTHR33121:SF78">
    <property type="entry name" value="CYCLIC DI-GMP PHOSPHODIESTERASE PDEH"/>
    <property type="match status" value="1"/>
</dbReference>
<dbReference type="InterPro" id="IPR001633">
    <property type="entry name" value="EAL_dom"/>
</dbReference>
<dbReference type="Pfam" id="PF00563">
    <property type="entry name" value="EAL"/>
    <property type="match status" value="1"/>
</dbReference>
<dbReference type="EMBL" id="JAYWTM010000006">
    <property type="protein sequence ID" value="MEC5342889.1"/>
    <property type="molecule type" value="Genomic_DNA"/>
</dbReference>
<dbReference type="SUPFAM" id="SSF141868">
    <property type="entry name" value="EAL domain-like"/>
    <property type="match status" value="1"/>
</dbReference>
<dbReference type="PROSITE" id="PS50883">
    <property type="entry name" value="EAL"/>
    <property type="match status" value="1"/>
</dbReference>
<keyword evidence="3" id="KW-1185">Reference proteome</keyword>
<name>A0ABU6JRF4_9GAMM</name>
<dbReference type="RefSeq" id="WP_327617879.1">
    <property type="nucleotide sequence ID" value="NZ_JAYWTM010000006.1"/>
</dbReference>
<evidence type="ECO:0000313" key="3">
    <source>
        <dbReference type="Proteomes" id="UP001309705"/>
    </source>
</evidence>
<evidence type="ECO:0000259" key="1">
    <source>
        <dbReference type="PROSITE" id="PS50883"/>
    </source>
</evidence>
<proteinExistence type="predicted"/>
<gene>
    <name evidence="2" type="ORF">VSX58_09795</name>
</gene>
<accession>A0ABU6JRF4</accession>
<evidence type="ECO:0000313" key="2">
    <source>
        <dbReference type="EMBL" id="MEC5342889.1"/>
    </source>
</evidence>
<dbReference type="SMART" id="SM00052">
    <property type="entry name" value="EAL"/>
    <property type="match status" value="1"/>
</dbReference>